<keyword evidence="2" id="KW-1133">Transmembrane helix</keyword>
<evidence type="ECO:0000256" key="2">
    <source>
        <dbReference type="SAM" id="Phobius"/>
    </source>
</evidence>
<reference evidence="4" key="1">
    <citation type="submission" date="2019-05" db="EMBL/GenBank/DDBJ databases">
        <title>Tamlana fucoidanivorans sp. nov., isolated from the surface of algae collected from Fujian province in China.</title>
        <authorList>
            <person name="Li J."/>
        </authorList>
    </citation>
    <scope>NUCLEOTIDE SEQUENCE [LARGE SCALE GENOMIC DNA]</scope>
    <source>
        <strain evidence="4">2251</strain>
        <plasmid evidence="4">unnamed9</plasmid>
    </source>
</reference>
<evidence type="ECO:0000256" key="1">
    <source>
        <dbReference type="SAM" id="MobiDB-lite"/>
    </source>
</evidence>
<name>A0A4Y5SQ85_9RHOB</name>
<keyword evidence="2" id="KW-0812">Transmembrane</keyword>
<protein>
    <submittedName>
        <fullName evidence="3">Uncharacterized protein</fullName>
    </submittedName>
</protein>
<evidence type="ECO:0000313" key="3">
    <source>
        <dbReference type="EMBL" id="QDA35660.1"/>
    </source>
</evidence>
<sequence length="148" mass="15507">MAKTPINDPNHPRTTDPYATDRPAETEKKSKVLPIVIGLIVLAILAYFLLGMMSSDDEVETTDPAAQTQMDDTATTPSPVVVDTVDPEPEAAPVTAPDVDTEADAAPAGVTEESVTVEIVDPDETTAPIEGTETTTVPLQSPEPAPAN</sequence>
<feature type="region of interest" description="Disordered" evidence="1">
    <location>
        <begin position="57"/>
        <end position="148"/>
    </location>
</feature>
<dbReference type="EMBL" id="CP040756">
    <property type="protein sequence ID" value="QDA35660.1"/>
    <property type="molecule type" value="Genomic_DNA"/>
</dbReference>
<dbReference type="KEGG" id="plia:E4191_15915"/>
<feature type="transmembrane region" description="Helical" evidence="2">
    <location>
        <begin position="32"/>
        <end position="50"/>
    </location>
</feature>
<dbReference type="RefSeq" id="WP_139615491.1">
    <property type="nucleotide sequence ID" value="NZ_CP040756.1"/>
</dbReference>
<feature type="compositionally biased region" description="Low complexity" evidence="1">
    <location>
        <begin position="62"/>
        <end position="84"/>
    </location>
</feature>
<dbReference type="AlphaFoldDB" id="A0A4Y5SQ85"/>
<dbReference type="Proteomes" id="UP000296374">
    <property type="component" value="Plasmid unnamed9"/>
</dbReference>
<feature type="compositionally biased region" description="Low complexity" evidence="1">
    <location>
        <begin position="125"/>
        <end position="136"/>
    </location>
</feature>
<evidence type="ECO:0000313" key="4">
    <source>
        <dbReference type="Proteomes" id="UP000296374"/>
    </source>
</evidence>
<geneLocation type="plasmid" evidence="3 4">
    <name>unnamed9</name>
</geneLocation>
<accession>A0A4Y5SQ85</accession>
<keyword evidence="2" id="KW-0472">Membrane</keyword>
<feature type="region of interest" description="Disordered" evidence="1">
    <location>
        <begin position="1"/>
        <end position="27"/>
    </location>
</feature>
<gene>
    <name evidence="3" type="ORF">E4191_15915</name>
</gene>
<keyword evidence="3" id="KW-0614">Plasmid</keyword>
<organism evidence="3 4">
    <name type="scientific">Paracoccus liaowanqingii</name>
    <dbReference type="NCBI Taxonomy" id="2560053"/>
    <lineage>
        <taxon>Bacteria</taxon>
        <taxon>Pseudomonadati</taxon>
        <taxon>Pseudomonadota</taxon>
        <taxon>Alphaproteobacteria</taxon>
        <taxon>Rhodobacterales</taxon>
        <taxon>Paracoccaceae</taxon>
        <taxon>Paracoccus</taxon>
    </lineage>
</organism>
<proteinExistence type="predicted"/>